<evidence type="ECO:0000256" key="3">
    <source>
        <dbReference type="ARBA" id="ARBA00023125"/>
    </source>
</evidence>
<dbReference type="Gene3D" id="3.40.190.290">
    <property type="match status" value="1"/>
</dbReference>
<dbReference type="Gene3D" id="1.10.10.10">
    <property type="entry name" value="Winged helix-like DNA-binding domain superfamily/Winged helix DNA-binding domain"/>
    <property type="match status" value="1"/>
</dbReference>
<dbReference type="EMBL" id="LVYU01000097">
    <property type="protein sequence ID" value="KZB00186.1"/>
    <property type="molecule type" value="Genomic_DNA"/>
</dbReference>
<keyword evidence="2" id="KW-0805">Transcription regulation</keyword>
<evidence type="ECO:0000313" key="9">
    <source>
        <dbReference type="EMBL" id="KZB00186.1"/>
    </source>
</evidence>
<comment type="similarity">
    <text evidence="1">Belongs to the LysR transcriptional regulatory family.</text>
</comment>
<evidence type="ECO:0000256" key="5">
    <source>
        <dbReference type="ARBA" id="ARBA00054626"/>
    </source>
</evidence>
<name>A0A154IIF6_RHILE</name>
<keyword evidence="4" id="KW-0804">Transcription</keyword>
<organism evidence="9">
    <name type="scientific">Rhizobium leguminosarum</name>
    <dbReference type="NCBI Taxonomy" id="384"/>
    <lineage>
        <taxon>Bacteria</taxon>
        <taxon>Pseudomonadati</taxon>
        <taxon>Pseudomonadota</taxon>
        <taxon>Alphaproteobacteria</taxon>
        <taxon>Hyphomicrobiales</taxon>
        <taxon>Rhizobiaceae</taxon>
        <taxon>Rhizobium/Agrobacterium group</taxon>
        <taxon>Rhizobium</taxon>
    </lineage>
</organism>
<dbReference type="InterPro" id="IPR000847">
    <property type="entry name" value="LysR_HTH_N"/>
</dbReference>
<proteinExistence type="inferred from homology"/>
<dbReference type="SUPFAM" id="SSF46785">
    <property type="entry name" value="Winged helix' DNA-binding domain"/>
    <property type="match status" value="1"/>
</dbReference>
<dbReference type="CDD" id="cd08422">
    <property type="entry name" value="PBP2_CrgA_like"/>
    <property type="match status" value="1"/>
</dbReference>
<accession>A0A154IIF6</accession>
<reference evidence="9" key="1">
    <citation type="submission" date="2016-03" db="EMBL/GenBank/DDBJ databases">
        <title>Microsymbionts genomes from the relict species Vavilovia formosa.</title>
        <authorList>
            <person name="Chirak E."/>
            <person name="Kimeklis A."/>
            <person name="Kopat V."/>
            <person name="Andronov E."/>
        </authorList>
    </citation>
    <scope>NUCLEOTIDE SEQUENCE [LARGE SCALE GENOMIC DNA]</scope>
    <source>
        <strain evidence="9">Vaf12</strain>
    </source>
</reference>
<dbReference type="Pfam" id="PF00126">
    <property type="entry name" value="HTH_1"/>
    <property type="match status" value="1"/>
</dbReference>
<dbReference type="AlphaFoldDB" id="A0A154IIF6"/>
<evidence type="ECO:0000256" key="4">
    <source>
        <dbReference type="ARBA" id="ARBA00023163"/>
    </source>
</evidence>
<evidence type="ECO:0000256" key="6">
    <source>
        <dbReference type="ARBA" id="ARBA00067332"/>
    </source>
</evidence>
<dbReference type="GO" id="GO:0003677">
    <property type="term" value="F:DNA binding"/>
    <property type="evidence" value="ECO:0007669"/>
    <property type="project" value="UniProtKB-KW"/>
</dbReference>
<dbReference type="InterPro" id="IPR036390">
    <property type="entry name" value="WH_DNA-bd_sf"/>
</dbReference>
<dbReference type="GO" id="GO:0003700">
    <property type="term" value="F:DNA-binding transcription factor activity"/>
    <property type="evidence" value="ECO:0007669"/>
    <property type="project" value="InterPro"/>
</dbReference>
<dbReference type="InterPro" id="IPR005119">
    <property type="entry name" value="LysR_subst-bd"/>
</dbReference>
<comment type="caution">
    <text evidence="9">The sequence shown here is derived from an EMBL/GenBank/DDBJ whole genome shotgun (WGS) entry which is preliminary data.</text>
</comment>
<dbReference type="PROSITE" id="PS50931">
    <property type="entry name" value="HTH_LYSR"/>
    <property type="match status" value="1"/>
</dbReference>
<dbReference type="InterPro" id="IPR036388">
    <property type="entry name" value="WH-like_DNA-bd_sf"/>
</dbReference>
<comment type="function">
    <text evidence="5">Transcriptional regulator of the ttuABCDE tartrate utilization operon.</text>
</comment>
<evidence type="ECO:0000256" key="7">
    <source>
        <dbReference type="ARBA" id="ARBA00083243"/>
    </source>
</evidence>
<dbReference type="SUPFAM" id="SSF53850">
    <property type="entry name" value="Periplasmic binding protein-like II"/>
    <property type="match status" value="1"/>
</dbReference>
<gene>
    <name evidence="9" type="ORF">A4A59_19325</name>
</gene>
<dbReference type="PANTHER" id="PTHR30537">
    <property type="entry name" value="HTH-TYPE TRANSCRIPTIONAL REGULATOR"/>
    <property type="match status" value="1"/>
</dbReference>
<feature type="domain" description="HTH lysR-type" evidence="8">
    <location>
        <begin position="12"/>
        <end position="62"/>
    </location>
</feature>
<dbReference type="PANTHER" id="PTHR30537:SF5">
    <property type="entry name" value="HTH-TYPE TRANSCRIPTIONAL ACTIVATOR TTDR-RELATED"/>
    <property type="match status" value="1"/>
</dbReference>
<evidence type="ECO:0000259" key="8">
    <source>
        <dbReference type="PROSITE" id="PS50931"/>
    </source>
</evidence>
<sequence length="298" mass="33038">MFDGRLLSGVSVLAAVIESGSFARAAELMGLSASGVSRAISRLEGRIGLRLLDRTTRTMRLTDDGARFYEQVAPLLSGIEEAAQTAVGARQAVRGRLRVNVDPYFSRLVLGPRLGAFLDRYPDIQIEIITRNEIGDLVADGMDVAVRFGEPAQRSLISRLLMQTRVITIAAPAYIERHGRPSHPQDLSEHTCIQFQDPLTARPFEWELRWGEEVVSIETRSRILVNDAGTTLATCLAGIGIAQVFSLGMADYLNNGQLVNLFPDWSDETFPLYAFYPSRQHVPAKVRAFIDFCIEIIE</sequence>
<evidence type="ECO:0000256" key="1">
    <source>
        <dbReference type="ARBA" id="ARBA00009437"/>
    </source>
</evidence>
<protein>
    <recommendedName>
        <fullName evidence="6">HTH-type transcriptional regulator TtuA</fullName>
    </recommendedName>
    <alternativeName>
        <fullName evidence="7">Tartrate utilization transcriptional regulator</fullName>
    </alternativeName>
</protein>
<dbReference type="InterPro" id="IPR058163">
    <property type="entry name" value="LysR-type_TF_proteobact-type"/>
</dbReference>
<dbReference type="Pfam" id="PF03466">
    <property type="entry name" value="LysR_substrate"/>
    <property type="match status" value="1"/>
</dbReference>
<dbReference type="RefSeq" id="WP_062942359.1">
    <property type="nucleotide sequence ID" value="NZ_CP171845.1"/>
</dbReference>
<evidence type="ECO:0000256" key="2">
    <source>
        <dbReference type="ARBA" id="ARBA00023015"/>
    </source>
</evidence>
<keyword evidence="3" id="KW-0238">DNA-binding</keyword>
<dbReference type="FunFam" id="1.10.10.10:FF:000001">
    <property type="entry name" value="LysR family transcriptional regulator"/>
    <property type="match status" value="1"/>
</dbReference>